<organism evidence="1 2">
    <name type="scientific">Meloidogyne floridensis</name>
    <dbReference type="NCBI Taxonomy" id="298350"/>
    <lineage>
        <taxon>Eukaryota</taxon>
        <taxon>Metazoa</taxon>
        <taxon>Ecdysozoa</taxon>
        <taxon>Nematoda</taxon>
        <taxon>Chromadorea</taxon>
        <taxon>Rhabditida</taxon>
        <taxon>Tylenchina</taxon>
        <taxon>Tylenchomorpha</taxon>
        <taxon>Tylenchoidea</taxon>
        <taxon>Meloidogynidae</taxon>
        <taxon>Meloidogyninae</taxon>
        <taxon>Meloidogyne</taxon>
    </lineage>
</organism>
<accession>A0A915NYF5</accession>
<sequence>MKVSFELCIEISNKANYFAIWLRQLGPNGFNENVNTKYRIYADKDGKIVEISRSTYNFENQERLGYSLVLIEELLRSNDIQSIVKYCNIINLYEDTFILKDAFKDFFRLKIKEILHSNEWEEIKNIYPKMAFQFLESFIDEK</sequence>
<evidence type="ECO:0000313" key="1">
    <source>
        <dbReference type="Proteomes" id="UP000887560"/>
    </source>
</evidence>
<dbReference type="WBParaSite" id="scf7180000421375.g6780">
    <property type="protein sequence ID" value="scf7180000421375.g6780"/>
    <property type="gene ID" value="scf7180000421375.g6780"/>
</dbReference>
<dbReference type="AlphaFoldDB" id="A0A915NYF5"/>
<evidence type="ECO:0000313" key="2">
    <source>
        <dbReference type="WBParaSite" id="scf7180000421375.g6780"/>
    </source>
</evidence>
<dbReference type="Proteomes" id="UP000887560">
    <property type="component" value="Unplaced"/>
</dbReference>
<name>A0A915NYF5_9BILA</name>
<proteinExistence type="predicted"/>
<reference evidence="2" key="1">
    <citation type="submission" date="2022-11" db="UniProtKB">
        <authorList>
            <consortium name="WormBaseParasite"/>
        </authorList>
    </citation>
    <scope>IDENTIFICATION</scope>
</reference>
<protein>
    <submittedName>
        <fullName evidence="2">Uncharacterized protein</fullName>
    </submittedName>
</protein>
<keyword evidence="1" id="KW-1185">Reference proteome</keyword>